<dbReference type="STRING" id="1802505.A3D01_03565"/>
<protein>
    <recommendedName>
        <fullName evidence="1">HD domain-containing protein</fullName>
    </recommendedName>
</protein>
<evidence type="ECO:0000259" key="1">
    <source>
        <dbReference type="Pfam" id="PF01966"/>
    </source>
</evidence>
<dbReference type="AlphaFoldDB" id="A0A1F7Z2V6"/>
<dbReference type="Gene3D" id="1.10.3210.10">
    <property type="entry name" value="Hypothetical protein af1432"/>
    <property type="match status" value="1"/>
</dbReference>
<proteinExistence type="predicted"/>
<dbReference type="Proteomes" id="UP000177169">
    <property type="component" value="Unassembled WGS sequence"/>
</dbReference>
<gene>
    <name evidence="2" type="ORF">A3D01_03565</name>
</gene>
<dbReference type="CDD" id="cd00077">
    <property type="entry name" value="HDc"/>
    <property type="match status" value="1"/>
</dbReference>
<accession>A0A1F7Z2V6</accession>
<dbReference type="SUPFAM" id="SSF109604">
    <property type="entry name" value="HD-domain/PDEase-like"/>
    <property type="match status" value="1"/>
</dbReference>
<name>A0A1F7Z2V6_9BACT</name>
<dbReference type="InterPro" id="IPR006674">
    <property type="entry name" value="HD_domain"/>
</dbReference>
<comment type="caution">
    <text evidence="2">The sequence shown here is derived from an EMBL/GenBank/DDBJ whole genome shotgun (WGS) entry which is preliminary data.</text>
</comment>
<evidence type="ECO:0000313" key="3">
    <source>
        <dbReference type="Proteomes" id="UP000177169"/>
    </source>
</evidence>
<dbReference type="EMBL" id="MGGR01000010">
    <property type="protein sequence ID" value="OGM33983.1"/>
    <property type="molecule type" value="Genomic_DNA"/>
</dbReference>
<evidence type="ECO:0000313" key="2">
    <source>
        <dbReference type="EMBL" id="OGM33983.1"/>
    </source>
</evidence>
<dbReference type="InterPro" id="IPR003607">
    <property type="entry name" value="HD/PDEase_dom"/>
</dbReference>
<reference evidence="2 3" key="1">
    <citation type="journal article" date="2016" name="Nat. Commun.">
        <title>Thousands of microbial genomes shed light on interconnected biogeochemical processes in an aquifer system.</title>
        <authorList>
            <person name="Anantharaman K."/>
            <person name="Brown C.T."/>
            <person name="Hug L.A."/>
            <person name="Sharon I."/>
            <person name="Castelle C.J."/>
            <person name="Probst A.J."/>
            <person name="Thomas B.C."/>
            <person name="Singh A."/>
            <person name="Wilkins M.J."/>
            <person name="Karaoz U."/>
            <person name="Brodie E.L."/>
            <person name="Williams K.H."/>
            <person name="Hubbard S.S."/>
            <person name="Banfield J.F."/>
        </authorList>
    </citation>
    <scope>NUCLEOTIDE SEQUENCE [LARGE SCALE GENOMIC DNA]</scope>
</reference>
<sequence length="192" mass="22290">MIQKEYIGSGANCVDFAKEHFLRTYDRCDDPLYEYHKRHVKEVERWAKIILKDFPDADEEVVLLSVWLHDIGRYKYDQNTDHAINSQTESLRFLPKIGVSPEKTLAVAHCVRSHRNKDIEPQTLEAKILAASDSASHMTDFPYIVLMGEGKKDYVRAKIERDYRDIGLIPGVQEKLTPLYTAWKHLLDAFPE</sequence>
<organism evidence="2 3">
    <name type="scientific">Candidatus Woesebacteria bacterium RIFCSPHIGHO2_02_FULL_39_13</name>
    <dbReference type="NCBI Taxonomy" id="1802505"/>
    <lineage>
        <taxon>Bacteria</taxon>
        <taxon>Candidatus Woeseibacteriota</taxon>
    </lineage>
</organism>
<dbReference type="Pfam" id="PF01966">
    <property type="entry name" value="HD"/>
    <property type="match status" value="1"/>
</dbReference>
<feature type="domain" description="HD" evidence="1">
    <location>
        <begin position="38"/>
        <end position="135"/>
    </location>
</feature>